<evidence type="ECO:0000256" key="2">
    <source>
        <dbReference type="SAM" id="SignalP"/>
    </source>
</evidence>
<feature type="region of interest" description="Disordered" evidence="1">
    <location>
        <begin position="213"/>
        <end position="234"/>
    </location>
</feature>
<comment type="caution">
    <text evidence="3">The sequence shown here is derived from an EMBL/GenBank/DDBJ whole genome shotgun (WGS) entry which is preliminary data.</text>
</comment>
<evidence type="ECO:0000256" key="1">
    <source>
        <dbReference type="SAM" id="MobiDB-lite"/>
    </source>
</evidence>
<dbReference type="RefSeq" id="WP_188451331.1">
    <property type="nucleotide sequence ID" value="NZ_BMFS01000003.1"/>
</dbReference>
<evidence type="ECO:0000313" key="3">
    <source>
        <dbReference type="EMBL" id="GGG95300.1"/>
    </source>
</evidence>
<accession>A0ABQ1XJL1</accession>
<gene>
    <name evidence="3" type="ORF">GCM10007420_08560</name>
</gene>
<sequence length="284" mass="30775">MIRLIACCAAATALLITAALDASVPPPPPPPPADLPATYDGYSTESLWYAYTYWVRGQTAERRRLAFEALRLPDWSTDETAWRTGLEGPHYVSTSYWIPYGLYFAFEQACPVSSGYSDDTDGCLWRYRSAFFDAAESDINAIVSDTFNGAAFAAYLAGQDVPPEAVSREFVSGFGLEDIVHQRLDSLIRTRDVREDTCPAVREAVDDIAAMSLPLSPYGPPDGTPPPPPPLPPGADHEVLTIPAGFYPDTSVHVVFEGNGTGTMRALVSRLAGPVRACFADTSE</sequence>
<name>A0ABQ1XJL1_9PROT</name>
<proteinExistence type="predicted"/>
<evidence type="ECO:0000313" key="4">
    <source>
        <dbReference type="Proteomes" id="UP000648722"/>
    </source>
</evidence>
<feature type="signal peptide" evidence="2">
    <location>
        <begin position="1"/>
        <end position="22"/>
    </location>
</feature>
<dbReference type="Proteomes" id="UP000648722">
    <property type="component" value="Unassembled WGS sequence"/>
</dbReference>
<reference evidence="4" key="1">
    <citation type="journal article" date="2019" name="Int. J. Syst. Evol. Microbiol.">
        <title>The Global Catalogue of Microorganisms (GCM) 10K type strain sequencing project: providing services to taxonomists for standard genome sequencing and annotation.</title>
        <authorList>
            <consortium name="The Broad Institute Genomics Platform"/>
            <consortium name="The Broad Institute Genome Sequencing Center for Infectious Disease"/>
            <person name="Wu L."/>
            <person name="Ma J."/>
        </authorList>
    </citation>
    <scope>NUCLEOTIDE SEQUENCE [LARGE SCALE GENOMIC DNA]</scope>
    <source>
        <strain evidence="4">CGMCC 1.12766</strain>
    </source>
</reference>
<protein>
    <submittedName>
        <fullName evidence="3">Uncharacterized protein</fullName>
    </submittedName>
</protein>
<keyword evidence="4" id="KW-1185">Reference proteome</keyword>
<keyword evidence="2" id="KW-0732">Signal</keyword>
<organism evidence="3 4">
    <name type="scientific">Glycocaulis albus</name>
    <dbReference type="NCBI Taxonomy" id="1382801"/>
    <lineage>
        <taxon>Bacteria</taxon>
        <taxon>Pseudomonadati</taxon>
        <taxon>Pseudomonadota</taxon>
        <taxon>Alphaproteobacteria</taxon>
        <taxon>Maricaulales</taxon>
        <taxon>Maricaulaceae</taxon>
        <taxon>Glycocaulis</taxon>
    </lineage>
</organism>
<feature type="chain" id="PRO_5045676819" evidence="2">
    <location>
        <begin position="23"/>
        <end position="284"/>
    </location>
</feature>
<feature type="compositionally biased region" description="Pro residues" evidence="1">
    <location>
        <begin position="217"/>
        <end position="233"/>
    </location>
</feature>
<dbReference type="EMBL" id="BMFS01000003">
    <property type="protein sequence ID" value="GGG95300.1"/>
    <property type="molecule type" value="Genomic_DNA"/>
</dbReference>